<proteinExistence type="predicted"/>
<dbReference type="Proteomes" id="UP001642487">
    <property type="component" value="Chromosome 3"/>
</dbReference>
<name>A0ABP0YB81_9ROSI</name>
<accession>A0ABP0YB81</accession>
<reference evidence="1 2" key="1">
    <citation type="submission" date="2024-03" db="EMBL/GenBank/DDBJ databases">
        <authorList>
            <person name="Gkanogiannis A."/>
            <person name="Becerra Lopez-Lavalle L."/>
        </authorList>
    </citation>
    <scope>NUCLEOTIDE SEQUENCE [LARGE SCALE GENOMIC DNA]</scope>
</reference>
<evidence type="ECO:0000313" key="1">
    <source>
        <dbReference type="EMBL" id="CAK9317649.1"/>
    </source>
</evidence>
<gene>
    <name evidence="1" type="ORF">CITCOLO1_LOCUS9560</name>
</gene>
<keyword evidence="2" id="KW-1185">Reference proteome</keyword>
<sequence>MGLKTTNLESISRFQSVSNHVQPSSIVLPLSVSQIWLFYHGEIQAVAVKMRETRSLDKAKEGFVDNVVAVAIVFDDDVACPIAMGEDVTIPIPIKGKIETLDQAIGIFGMNVTMR</sequence>
<protein>
    <submittedName>
        <fullName evidence="1">Uncharacterized protein</fullName>
    </submittedName>
</protein>
<organism evidence="1 2">
    <name type="scientific">Citrullus colocynthis</name>
    <name type="common">colocynth</name>
    <dbReference type="NCBI Taxonomy" id="252529"/>
    <lineage>
        <taxon>Eukaryota</taxon>
        <taxon>Viridiplantae</taxon>
        <taxon>Streptophyta</taxon>
        <taxon>Embryophyta</taxon>
        <taxon>Tracheophyta</taxon>
        <taxon>Spermatophyta</taxon>
        <taxon>Magnoliopsida</taxon>
        <taxon>eudicotyledons</taxon>
        <taxon>Gunneridae</taxon>
        <taxon>Pentapetalae</taxon>
        <taxon>rosids</taxon>
        <taxon>fabids</taxon>
        <taxon>Cucurbitales</taxon>
        <taxon>Cucurbitaceae</taxon>
        <taxon>Benincaseae</taxon>
        <taxon>Citrullus</taxon>
    </lineage>
</organism>
<dbReference type="EMBL" id="OZ021737">
    <property type="protein sequence ID" value="CAK9317649.1"/>
    <property type="molecule type" value="Genomic_DNA"/>
</dbReference>
<evidence type="ECO:0000313" key="2">
    <source>
        <dbReference type="Proteomes" id="UP001642487"/>
    </source>
</evidence>